<dbReference type="AlphaFoldDB" id="A0AB39HJ74"/>
<dbReference type="Gene3D" id="3.10.105.10">
    <property type="entry name" value="Dipeptide-binding Protein, Domain 3"/>
    <property type="match status" value="1"/>
</dbReference>
<dbReference type="Gene3D" id="3.40.190.10">
    <property type="entry name" value="Periplasmic binding protein-like II"/>
    <property type="match status" value="1"/>
</dbReference>
<dbReference type="PANTHER" id="PTHR30290">
    <property type="entry name" value="PERIPLASMIC BINDING COMPONENT OF ABC TRANSPORTER"/>
    <property type="match status" value="1"/>
</dbReference>
<dbReference type="GO" id="GO:0015833">
    <property type="term" value="P:peptide transport"/>
    <property type="evidence" value="ECO:0007669"/>
    <property type="project" value="TreeGrafter"/>
</dbReference>
<proteinExistence type="predicted"/>
<evidence type="ECO:0000313" key="4">
    <source>
        <dbReference type="EMBL" id="XDK32154.1"/>
    </source>
</evidence>
<dbReference type="GO" id="GO:0042597">
    <property type="term" value="C:periplasmic space"/>
    <property type="evidence" value="ECO:0007669"/>
    <property type="project" value="UniProtKB-ARBA"/>
</dbReference>
<reference evidence="4" key="1">
    <citation type="submission" date="2024-07" db="EMBL/GenBank/DDBJ databases">
        <title>Halotolerant mesophilic bacterium Ornithinibacillus sp. 4-3, sp. nov., isolated from soil.</title>
        <authorList>
            <person name="Sidarenka A.V."/>
            <person name="Guliayeva D.E."/>
            <person name="Leanovich S.I."/>
            <person name="Hileuskaya K.S."/>
            <person name="Akhremchuk A.E."/>
            <person name="Sikolenko M.A."/>
            <person name="Valentovich L.N."/>
        </authorList>
    </citation>
    <scope>NUCLEOTIDE SEQUENCE</scope>
    <source>
        <strain evidence="4">4-3</strain>
    </source>
</reference>
<evidence type="ECO:0000256" key="1">
    <source>
        <dbReference type="ARBA" id="ARBA00022729"/>
    </source>
</evidence>
<keyword evidence="1" id="KW-0732">Signal</keyword>
<dbReference type="InterPro" id="IPR000914">
    <property type="entry name" value="SBP_5_dom"/>
</dbReference>
<dbReference type="InterPro" id="IPR039424">
    <property type="entry name" value="SBP_5"/>
</dbReference>
<dbReference type="PROSITE" id="PS51257">
    <property type="entry name" value="PROKAR_LIPOPROTEIN"/>
    <property type="match status" value="1"/>
</dbReference>
<dbReference type="Pfam" id="PF00496">
    <property type="entry name" value="SBP_bac_5"/>
    <property type="match status" value="1"/>
</dbReference>
<name>A0AB39HJ74_9BACI</name>
<dbReference type="GO" id="GO:0043190">
    <property type="term" value="C:ATP-binding cassette (ABC) transporter complex"/>
    <property type="evidence" value="ECO:0007669"/>
    <property type="project" value="InterPro"/>
</dbReference>
<dbReference type="SUPFAM" id="SSF53850">
    <property type="entry name" value="Periplasmic binding protein-like II"/>
    <property type="match status" value="1"/>
</dbReference>
<evidence type="ECO:0000256" key="2">
    <source>
        <dbReference type="SAM" id="MobiDB-lite"/>
    </source>
</evidence>
<dbReference type="PANTHER" id="PTHR30290:SF38">
    <property type="entry name" value="D,D-DIPEPTIDE-BINDING PERIPLASMIC PROTEIN DDPA-RELATED"/>
    <property type="match status" value="1"/>
</dbReference>
<evidence type="ECO:0000259" key="3">
    <source>
        <dbReference type="Pfam" id="PF00496"/>
    </source>
</evidence>
<organism evidence="4">
    <name type="scientific">Ornithinibacillus sp. 4-3</name>
    <dbReference type="NCBI Taxonomy" id="3231488"/>
    <lineage>
        <taxon>Bacteria</taxon>
        <taxon>Bacillati</taxon>
        <taxon>Bacillota</taxon>
        <taxon>Bacilli</taxon>
        <taxon>Bacillales</taxon>
        <taxon>Bacillaceae</taxon>
        <taxon>Ornithinibacillus</taxon>
    </lineage>
</organism>
<accession>A0AB39HJ74</accession>
<dbReference type="RefSeq" id="WP_368652875.1">
    <property type="nucleotide sequence ID" value="NZ_CP162599.1"/>
</dbReference>
<dbReference type="CDD" id="cd08502">
    <property type="entry name" value="PBP2_NikA_DppA_OppA_like_16"/>
    <property type="match status" value="1"/>
</dbReference>
<dbReference type="EMBL" id="CP162599">
    <property type="protein sequence ID" value="XDK32154.1"/>
    <property type="molecule type" value="Genomic_DNA"/>
</dbReference>
<gene>
    <name evidence="4" type="ORF">AB4Y30_14215</name>
</gene>
<protein>
    <submittedName>
        <fullName evidence="4">ABC transporter substrate-binding protein</fullName>
    </submittedName>
</protein>
<dbReference type="GO" id="GO:1904680">
    <property type="term" value="F:peptide transmembrane transporter activity"/>
    <property type="evidence" value="ECO:0007669"/>
    <property type="project" value="TreeGrafter"/>
</dbReference>
<dbReference type="Gene3D" id="3.90.76.10">
    <property type="entry name" value="Dipeptide-binding Protein, Domain 1"/>
    <property type="match status" value="1"/>
</dbReference>
<feature type="compositionally biased region" description="Polar residues" evidence="2">
    <location>
        <begin position="29"/>
        <end position="49"/>
    </location>
</feature>
<dbReference type="PIRSF" id="PIRSF002741">
    <property type="entry name" value="MppA"/>
    <property type="match status" value="1"/>
</dbReference>
<feature type="region of interest" description="Disordered" evidence="2">
    <location>
        <begin position="29"/>
        <end position="63"/>
    </location>
</feature>
<dbReference type="InterPro" id="IPR030678">
    <property type="entry name" value="Peptide/Ni-bd"/>
</dbReference>
<feature type="domain" description="Solute-binding protein family 5" evidence="3">
    <location>
        <begin position="103"/>
        <end position="456"/>
    </location>
</feature>
<sequence>MNNLKNKVVIMTVFLILVVLFGCKSNDETTNQDINNGSDTKNVDTSTSSSDDENRSDSGGDLNIALSAQPAHLDTQLTTNQVIREVSRNIYETLVALDEEYHVQPMLAESIDQSDDYEKYTFYLRKGVKFHNGDEMTAEDVVASMNRWKSLYPNAQAMLGDSEFEKVDDYTVEINLSQSYSDFLVSIAGAKQIPVIMPADIAETSGKDILEEYIGTGPFKFLEWKQDQYLQLTKYEEYESVDFESSGMAGKKEALVENVYYHFVTDSSTRLAGIQTGEYHIAEKLSYDDYDMVESDQNLNPLVDHYASATLVFNKKEGIFTDVNMRKAVNAALDIEQILMGAFSNDIFYDMTSSYIYEKQIDWFSEEGKEFYNQTDPKLVQDYLEEADYNGEPIKIVTTRDYEYMYNISVVLQQQLEEAGMTVDLQVFDWASLDAVQEEPEKWDIANINFTPVTSPIDLLYFSTTWRGWNDDEEILDLLDQIAKSSSKEEKKGLWDKTQARSWDYLPIIKLGDFNDFIASSSSVEGLSLFQGLILWNTKVIE</sequence>